<keyword evidence="6" id="KW-1278">Translocase</keyword>
<dbReference type="InterPro" id="IPR023299">
    <property type="entry name" value="ATPase_P-typ_cyto_dom_N"/>
</dbReference>
<feature type="domain" description="EF-hand" evidence="11">
    <location>
        <begin position="551"/>
        <end position="586"/>
    </location>
</feature>
<dbReference type="InterPro" id="IPR036412">
    <property type="entry name" value="HAD-like_sf"/>
</dbReference>
<feature type="domain" description="EF-hand" evidence="11">
    <location>
        <begin position="280"/>
        <end position="315"/>
    </location>
</feature>
<feature type="domain" description="EF-hand" evidence="11">
    <location>
        <begin position="683"/>
        <end position="718"/>
    </location>
</feature>
<dbReference type="InterPro" id="IPR018303">
    <property type="entry name" value="ATPase_P-typ_P_site"/>
</dbReference>
<keyword evidence="13" id="KW-1185">Reference proteome</keyword>
<protein>
    <submittedName>
        <fullName evidence="12">Putative cadmium-transporting ATPase</fullName>
    </submittedName>
</protein>
<dbReference type="GO" id="GO:0019829">
    <property type="term" value="F:ATPase-coupled monoatomic cation transmembrane transporter activity"/>
    <property type="evidence" value="ECO:0007669"/>
    <property type="project" value="InterPro"/>
</dbReference>
<evidence type="ECO:0000256" key="1">
    <source>
        <dbReference type="ARBA" id="ARBA00004370"/>
    </source>
</evidence>
<evidence type="ECO:0000256" key="7">
    <source>
        <dbReference type="ARBA" id="ARBA00022989"/>
    </source>
</evidence>
<evidence type="ECO:0000256" key="6">
    <source>
        <dbReference type="ARBA" id="ARBA00022967"/>
    </source>
</evidence>
<evidence type="ECO:0000256" key="10">
    <source>
        <dbReference type="SAM" id="Phobius"/>
    </source>
</evidence>
<dbReference type="PANTHER" id="PTHR48085">
    <property type="entry name" value="CADMIUM/ZINC-TRANSPORTING ATPASE HMA2-RELATED"/>
    <property type="match status" value="1"/>
</dbReference>
<feature type="region of interest" description="Disordered" evidence="9">
    <location>
        <begin position="877"/>
        <end position="909"/>
    </location>
</feature>
<proteinExistence type="inferred from homology"/>
<keyword evidence="8 10" id="KW-0472">Membrane</keyword>
<organism evidence="12 13">
    <name type="scientific">Symbiodinium microadriaticum</name>
    <name type="common">Dinoflagellate</name>
    <name type="synonym">Zooxanthella microadriatica</name>
    <dbReference type="NCBI Taxonomy" id="2951"/>
    <lineage>
        <taxon>Eukaryota</taxon>
        <taxon>Sar</taxon>
        <taxon>Alveolata</taxon>
        <taxon>Dinophyceae</taxon>
        <taxon>Suessiales</taxon>
        <taxon>Symbiodiniaceae</taxon>
        <taxon>Symbiodinium</taxon>
    </lineage>
</organism>
<gene>
    <name evidence="12" type="primary">cadA</name>
    <name evidence="12" type="ORF">AK812_SmicGene32146</name>
</gene>
<dbReference type="SUPFAM" id="SSF81653">
    <property type="entry name" value="Calcium ATPase, transduction domain A"/>
    <property type="match status" value="1"/>
</dbReference>
<dbReference type="InterPro" id="IPR044492">
    <property type="entry name" value="P_typ_ATPase_HD_dom"/>
</dbReference>
<keyword evidence="7 10" id="KW-1133">Transmembrane helix</keyword>
<evidence type="ECO:0000313" key="12">
    <source>
        <dbReference type="EMBL" id="OLP86726.1"/>
    </source>
</evidence>
<evidence type="ECO:0000256" key="4">
    <source>
        <dbReference type="ARBA" id="ARBA00022723"/>
    </source>
</evidence>
<keyword evidence="5" id="KW-0106">Calcium</keyword>
<dbReference type="EMBL" id="LSRX01000902">
    <property type="protein sequence ID" value="OLP86726.1"/>
    <property type="molecule type" value="Genomic_DNA"/>
</dbReference>
<dbReference type="OrthoDB" id="425728at2759"/>
<dbReference type="InterPro" id="IPR059000">
    <property type="entry name" value="ATPase_P-type_domA"/>
</dbReference>
<dbReference type="Gene3D" id="1.10.238.10">
    <property type="entry name" value="EF-hand"/>
    <property type="match status" value="4"/>
</dbReference>
<dbReference type="InterPro" id="IPR008250">
    <property type="entry name" value="ATPase_P-typ_transduc_dom_A_sf"/>
</dbReference>
<dbReference type="GO" id="GO:0016020">
    <property type="term" value="C:membrane"/>
    <property type="evidence" value="ECO:0007669"/>
    <property type="project" value="UniProtKB-SubCell"/>
</dbReference>
<dbReference type="SFLD" id="SFLDG00002">
    <property type="entry name" value="C1.7:_P-type_atpase_like"/>
    <property type="match status" value="1"/>
</dbReference>
<evidence type="ECO:0000256" key="8">
    <source>
        <dbReference type="ARBA" id="ARBA00023136"/>
    </source>
</evidence>
<dbReference type="InterPro" id="IPR027256">
    <property type="entry name" value="P-typ_ATPase_IB"/>
</dbReference>
<reference evidence="12 13" key="1">
    <citation type="submission" date="2016-02" db="EMBL/GenBank/DDBJ databases">
        <title>Genome analysis of coral dinoflagellate symbionts highlights evolutionary adaptations to a symbiotic lifestyle.</title>
        <authorList>
            <person name="Aranda M."/>
            <person name="Li Y."/>
            <person name="Liew Y.J."/>
            <person name="Baumgarten S."/>
            <person name="Simakov O."/>
            <person name="Wilson M."/>
            <person name="Piel J."/>
            <person name="Ashoor H."/>
            <person name="Bougouffa S."/>
            <person name="Bajic V.B."/>
            <person name="Ryu T."/>
            <person name="Ravasi T."/>
            <person name="Bayer T."/>
            <person name="Micklem G."/>
            <person name="Kim H."/>
            <person name="Bhak J."/>
            <person name="Lajeunesse T.C."/>
            <person name="Voolstra C.R."/>
        </authorList>
    </citation>
    <scope>NUCLEOTIDE SEQUENCE [LARGE SCALE GENOMIC DNA]</scope>
    <source>
        <strain evidence="12 13">CCMP2467</strain>
    </source>
</reference>
<dbReference type="NCBIfam" id="TIGR01525">
    <property type="entry name" value="ATPase-IB_hvy"/>
    <property type="match status" value="1"/>
</dbReference>
<evidence type="ECO:0000256" key="9">
    <source>
        <dbReference type="SAM" id="MobiDB-lite"/>
    </source>
</evidence>
<dbReference type="Proteomes" id="UP000186817">
    <property type="component" value="Unassembled WGS sequence"/>
</dbReference>
<dbReference type="NCBIfam" id="TIGR01494">
    <property type="entry name" value="ATPase_P-type"/>
    <property type="match status" value="1"/>
</dbReference>
<evidence type="ECO:0000259" key="11">
    <source>
        <dbReference type="PROSITE" id="PS50222"/>
    </source>
</evidence>
<dbReference type="Pfam" id="PF00702">
    <property type="entry name" value="Hydrolase"/>
    <property type="match status" value="1"/>
</dbReference>
<accession>A0A1Q9CUY0</accession>
<evidence type="ECO:0000256" key="3">
    <source>
        <dbReference type="ARBA" id="ARBA00022692"/>
    </source>
</evidence>
<comment type="similarity">
    <text evidence="2">Belongs to the cation transport ATPase (P-type) (TC 3.A.3) family. Type IB subfamily.</text>
</comment>
<dbReference type="CDD" id="cd00051">
    <property type="entry name" value="EFh"/>
    <property type="match status" value="4"/>
</dbReference>
<dbReference type="SMART" id="SM00054">
    <property type="entry name" value="EFh"/>
    <property type="match status" value="6"/>
</dbReference>
<evidence type="ECO:0000256" key="5">
    <source>
        <dbReference type="ARBA" id="ARBA00022837"/>
    </source>
</evidence>
<evidence type="ECO:0000313" key="13">
    <source>
        <dbReference type="Proteomes" id="UP000186817"/>
    </source>
</evidence>
<name>A0A1Q9CUY0_SYMMI</name>
<dbReference type="GO" id="GO:0005524">
    <property type="term" value="F:ATP binding"/>
    <property type="evidence" value="ECO:0007669"/>
    <property type="project" value="InterPro"/>
</dbReference>
<dbReference type="InterPro" id="IPR011992">
    <property type="entry name" value="EF-hand-dom_pair"/>
</dbReference>
<feature type="transmembrane region" description="Helical" evidence="10">
    <location>
        <begin position="1836"/>
        <end position="1860"/>
    </location>
</feature>
<dbReference type="Gene3D" id="2.70.150.10">
    <property type="entry name" value="Calcium-transporting ATPase, cytoplasmic transduction domain A"/>
    <property type="match status" value="1"/>
</dbReference>
<dbReference type="Gene3D" id="3.40.1110.10">
    <property type="entry name" value="Calcium-transporting ATPase, cytoplasmic domain N"/>
    <property type="match status" value="1"/>
</dbReference>
<dbReference type="PROSITE" id="PS00154">
    <property type="entry name" value="ATPASE_E1_E2"/>
    <property type="match status" value="1"/>
</dbReference>
<dbReference type="GO" id="GO:0016887">
    <property type="term" value="F:ATP hydrolysis activity"/>
    <property type="evidence" value="ECO:0007669"/>
    <property type="project" value="InterPro"/>
</dbReference>
<feature type="domain" description="EF-hand" evidence="11">
    <location>
        <begin position="591"/>
        <end position="626"/>
    </location>
</feature>
<dbReference type="SFLD" id="SFLDS00003">
    <property type="entry name" value="Haloacid_Dehalogenase"/>
    <property type="match status" value="1"/>
</dbReference>
<dbReference type="Pfam" id="PF13499">
    <property type="entry name" value="EF-hand_7"/>
    <property type="match status" value="4"/>
</dbReference>
<dbReference type="PRINTS" id="PR00119">
    <property type="entry name" value="CATATPASE"/>
</dbReference>
<dbReference type="InterPro" id="IPR023214">
    <property type="entry name" value="HAD_sf"/>
</dbReference>
<evidence type="ECO:0000256" key="2">
    <source>
        <dbReference type="ARBA" id="ARBA00006024"/>
    </source>
</evidence>
<dbReference type="PROSITE" id="PS50222">
    <property type="entry name" value="EF_HAND_2"/>
    <property type="match status" value="6"/>
</dbReference>
<feature type="domain" description="EF-hand" evidence="11">
    <location>
        <begin position="190"/>
        <end position="225"/>
    </location>
</feature>
<comment type="caution">
    <text evidence="12">The sequence shown here is derived from an EMBL/GenBank/DDBJ whole genome shotgun (WGS) entry which is preliminary data.</text>
</comment>
<keyword evidence="4" id="KW-0479">Metal-binding</keyword>
<dbReference type="InterPro" id="IPR018247">
    <property type="entry name" value="EF_Hand_1_Ca_BS"/>
</dbReference>
<dbReference type="InterPro" id="IPR023298">
    <property type="entry name" value="ATPase_P-typ_TM_dom_sf"/>
</dbReference>
<feature type="transmembrane region" description="Helical" evidence="10">
    <location>
        <begin position="1805"/>
        <end position="1824"/>
    </location>
</feature>
<comment type="subcellular location">
    <subcellularLocation>
        <location evidence="1">Membrane</location>
    </subcellularLocation>
</comment>
<sequence>MQPWWHSLLAVGSAAVIVLNEWFASIHERPMRDFALLLRLRSSDLCVLIYSHLIALAQARAKGEADGATSPYCGTVSPDPDSEMSKELYKAKRRRSSVREHMRMQQKAAGASGCSKVETLLMTLEAASNNLEIVLPFIPEELREKLASTEFSTLCDEKFRALDVEDRGELTSDDLIPVIVELSRAQKDSISTEQCRKFADMFDSNQDGLINIAEFTQMVQFVTVSGWLESQEGKDIIQKAELADRSFQDLIKMIEADKERLWSIIPFLPEWLVNHLTSKEFEEACHEQFDGLDVDGSGSLEPVELIPIIQAICQTEDHGVAITEERCQRFTSLFDTDGNGVIKRDEFIEFAQFLTVMNFLTNTEEGQDVSKKATDVAQGADRNQVLLQMLDEDPDFLQEMLQQLPKPLYWEITSLDFQKACMDGFKAAAGEDCDAGSTVPPGMLVPVINQLIQVHTFKISDEQCNHFMSRWDRELKNSVTPAEFLLLARYCIVMGYLTYLVENQDALMADVMLGQEKMESVLQGLRQGSEMVWDVLPFLPQSLIDELSSPEFELSCDEFFSQLDKDGNGTLEPAELLPIVQDLTQAHAFVLTEEHCKKFVDVFDIDRNGIIAKHEFVNFVRYMMIMAFMETPEGQQAKDQVEVEKSSRAVDRLLHQLQRDRDAIVKVMPLLPEAIYSELVSQRFVTQFSDQFKALDKDGSGVLEPAELFDIIVSLSSSQPFAVTQQQCESFTSIFDLHGDGVLRHDEFLDFARFLCIMSYLHSSDGEAAAAEAVKVLEDSKRIEDLLAALERDHEAVQQSRSAGGRVASCALDLVPRAHSRVRCGLCPSPVPVRSIRRMASPGRPQSRGMGPVAAPGMSTGGLGPVQATMRPGTQMGGTQNPMGQTGRVPTAQGGRMSASRTRQGTAGQPVLGVGAMTEVKVSDRPMTMQELTRGLSARMPCSRQDCEVTCDLNADDPTLASGVCKVCDHSICFHCEECRDIVHSTEKCDRPCCRFEVTVLGEVKLIEKAIASLGISKAAVKANAGTKTAVVTHLSKVKADSLVAALNRLMLGARILQSGGVQHEEEKSSGLLGFLHSLKDADSKASRALLLVQGAAFSTSFIPGPQSPVLALVAVLLAHGLLRRACQAIVARRISMHVLMLIVLLGALYLEQFTEAATVAFLVNISEWIVGRSQQAVENELEKSMVGAVSHATLLFKKGGSRTGGVSVKIEELSPGDVVLLKSGSVVPTDGRLLRAEEFMVNESAVTGEALPAEKSVGSQLLSGTVVATGVAEMECTTTAADSFQGRMKAAVQDARSSRSDMEELVNRFAEIYTPVVLGLSLVIAILSESLTRGLTVLVSACPCAVVAAAPVVQSCCFVRLLSDLQVLVKDARALEGFARVTSLGTDKTGTLTKGTFELTEVVVLDGEKTNLLRLLAALESQDSHPLASALVRSFVGCAADFDTNGPDLPKVSNFTRVESMGVWGIVQGQVVGAGSRRFLDSMAISLPDTAEAKLASWEAEGGVYCTVFMTLEEEVVMMLRLEDEVREDAAAAIGALQQLGVEITMLTGDEHKAANVVGEQLGIQKRLAKLTPTAKEDWVKSGEEPGPRPVDLEGGSGLSEALVVKRSGQVVAMIGDGLNDGPALAAADVGVAIAAGLQLTTDAADVVIGSGGRMLLRFVQALYFARSCKELIRANLALALVVKLSALILAATGHLGLTLGVLSDSGSLLLVLLNSLRPLMWGFTAFDNCLGAQYDTDSTDNRCKTSVMGMKTGSMGPKRQIYDKTYYLVELRKRCQPFSCFGSSSIFRPIGMEPRWDAWRSDLLVMVGLTSVSSIYGAWHLIAKAAMAEGTSPYLFLFYRCFLGSALMMLTLCCIPAARSRADKPFYPVSEIVRCLRSDGDKFFILATRNCWLKQHDSRFCERCCSHILGCFAC</sequence>
<dbReference type="InterPro" id="IPR002048">
    <property type="entry name" value="EF_hand_dom"/>
</dbReference>
<dbReference type="PANTHER" id="PTHR48085:SF5">
    <property type="entry name" value="CADMIUM_ZINC-TRANSPORTING ATPASE HMA4-RELATED"/>
    <property type="match status" value="1"/>
</dbReference>
<dbReference type="Pfam" id="PF00122">
    <property type="entry name" value="E1-E2_ATPase"/>
    <property type="match status" value="1"/>
</dbReference>
<dbReference type="InterPro" id="IPR051014">
    <property type="entry name" value="Cation_Transport_ATPase_IB"/>
</dbReference>
<dbReference type="SUPFAM" id="SSF56784">
    <property type="entry name" value="HAD-like"/>
    <property type="match status" value="1"/>
</dbReference>
<dbReference type="InterPro" id="IPR001757">
    <property type="entry name" value="P_typ_ATPase"/>
</dbReference>
<dbReference type="GO" id="GO:0005509">
    <property type="term" value="F:calcium ion binding"/>
    <property type="evidence" value="ECO:0007669"/>
    <property type="project" value="InterPro"/>
</dbReference>
<dbReference type="SUPFAM" id="SSF81665">
    <property type="entry name" value="Calcium ATPase, transmembrane domain M"/>
    <property type="match status" value="1"/>
</dbReference>
<dbReference type="Gene3D" id="3.40.50.1000">
    <property type="entry name" value="HAD superfamily/HAD-like"/>
    <property type="match status" value="1"/>
</dbReference>
<dbReference type="PROSITE" id="PS00018">
    <property type="entry name" value="EF_HAND_1"/>
    <property type="match status" value="5"/>
</dbReference>
<dbReference type="SUPFAM" id="SSF47473">
    <property type="entry name" value="EF-hand"/>
    <property type="match status" value="2"/>
</dbReference>
<dbReference type="SFLD" id="SFLDF00027">
    <property type="entry name" value="p-type_atpase"/>
    <property type="match status" value="1"/>
</dbReference>
<feature type="domain" description="EF-hand" evidence="11">
    <location>
        <begin position="322"/>
        <end position="357"/>
    </location>
</feature>
<keyword evidence="3 10" id="KW-0812">Transmembrane</keyword>